<comment type="caution">
    <text evidence="2">The sequence shown here is derived from an EMBL/GenBank/DDBJ whole genome shotgun (WGS) entry which is preliminary data.</text>
</comment>
<sequence>MRLSAREGARAAWPSRPQGRGAPAGHGPRPRRLWELTPPGPNPGRAAQGREAAVAAATAAGEGGRSGRGGRGRMRRRRRLGAREDAAAAARGEGAPPLGARPRTGRAPRGARPPLRWRELVLLLRAPLVDLLHTPPRRRASSSSSVAPAVGARVEAGGARVEGGSVGRSSVEAAGGRSSSGRSHQRLEWGRDEGESGREGETRERVEGKERRGDEEGGGTAKAREAPPLLLLASSVK</sequence>
<accession>A0A8T0W4T6</accession>
<organism evidence="2 3">
    <name type="scientific">Panicum virgatum</name>
    <name type="common">Blackwell switchgrass</name>
    <dbReference type="NCBI Taxonomy" id="38727"/>
    <lineage>
        <taxon>Eukaryota</taxon>
        <taxon>Viridiplantae</taxon>
        <taxon>Streptophyta</taxon>
        <taxon>Embryophyta</taxon>
        <taxon>Tracheophyta</taxon>
        <taxon>Spermatophyta</taxon>
        <taxon>Magnoliopsida</taxon>
        <taxon>Liliopsida</taxon>
        <taxon>Poales</taxon>
        <taxon>Poaceae</taxon>
        <taxon>PACMAD clade</taxon>
        <taxon>Panicoideae</taxon>
        <taxon>Panicodae</taxon>
        <taxon>Paniceae</taxon>
        <taxon>Panicinae</taxon>
        <taxon>Panicum</taxon>
        <taxon>Panicum sect. Hiantes</taxon>
    </lineage>
</organism>
<feature type="compositionally biased region" description="Low complexity" evidence="1">
    <location>
        <begin position="167"/>
        <end position="182"/>
    </location>
</feature>
<protein>
    <submittedName>
        <fullName evidence="2">Uncharacterized protein</fullName>
    </submittedName>
</protein>
<evidence type="ECO:0000256" key="1">
    <source>
        <dbReference type="SAM" id="MobiDB-lite"/>
    </source>
</evidence>
<feature type="compositionally biased region" description="Low complexity" evidence="1">
    <location>
        <begin position="44"/>
        <end position="60"/>
    </location>
</feature>
<name>A0A8T0W4T6_PANVG</name>
<evidence type="ECO:0000313" key="2">
    <source>
        <dbReference type="EMBL" id="KAG2643342.1"/>
    </source>
</evidence>
<evidence type="ECO:0000313" key="3">
    <source>
        <dbReference type="Proteomes" id="UP000823388"/>
    </source>
</evidence>
<feature type="compositionally biased region" description="Low complexity" evidence="1">
    <location>
        <begin position="141"/>
        <end position="159"/>
    </location>
</feature>
<feature type="compositionally biased region" description="Basic residues" evidence="1">
    <location>
        <begin position="68"/>
        <end position="80"/>
    </location>
</feature>
<dbReference type="EMBL" id="CM029039">
    <property type="protein sequence ID" value="KAG2643342.1"/>
    <property type="molecule type" value="Genomic_DNA"/>
</dbReference>
<gene>
    <name evidence="2" type="ORF">PVAP13_2KG298306</name>
</gene>
<proteinExistence type="predicted"/>
<feature type="region of interest" description="Disordered" evidence="1">
    <location>
        <begin position="131"/>
        <end position="237"/>
    </location>
</feature>
<feature type="compositionally biased region" description="Low complexity" evidence="1">
    <location>
        <begin position="16"/>
        <end position="27"/>
    </location>
</feature>
<dbReference type="AlphaFoldDB" id="A0A8T0W4T6"/>
<dbReference type="Proteomes" id="UP000823388">
    <property type="component" value="Chromosome 2K"/>
</dbReference>
<feature type="compositionally biased region" description="Basic and acidic residues" evidence="1">
    <location>
        <begin position="185"/>
        <end position="215"/>
    </location>
</feature>
<keyword evidence="3" id="KW-1185">Reference proteome</keyword>
<feature type="compositionally biased region" description="Low complexity" evidence="1">
    <location>
        <begin position="87"/>
        <end position="115"/>
    </location>
</feature>
<feature type="region of interest" description="Disordered" evidence="1">
    <location>
        <begin position="1"/>
        <end position="115"/>
    </location>
</feature>
<reference evidence="2" key="1">
    <citation type="submission" date="2020-05" db="EMBL/GenBank/DDBJ databases">
        <title>WGS assembly of Panicum virgatum.</title>
        <authorList>
            <person name="Lovell J.T."/>
            <person name="Jenkins J."/>
            <person name="Shu S."/>
            <person name="Juenger T.E."/>
            <person name="Schmutz J."/>
        </authorList>
    </citation>
    <scope>NUCLEOTIDE SEQUENCE</scope>
    <source>
        <strain evidence="2">AP13</strain>
    </source>
</reference>